<protein>
    <recommendedName>
        <fullName evidence="2 6">Argininosuccinate lyase</fullName>
        <shortName evidence="6">ASAL</shortName>
        <ecNumber evidence="2 6">4.3.2.1</ecNumber>
    </recommendedName>
    <alternativeName>
        <fullName evidence="6">Arginosuccinase</fullName>
    </alternativeName>
</protein>
<evidence type="ECO:0000313" key="11">
    <source>
        <dbReference type="Proteomes" id="UP000319804"/>
    </source>
</evidence>
<dbReference type="CDD" id="cd01359">
    <property type="entry name" value="Argininosuccinate_lyase"/>
    <property type="match status" value="1"/>
</dbReference>
<dbReference type="InterPro" id="IPR000362">
    <property type="entry name" value="Fumarate_lyase_fam"/>
</dbReference>
<dbReference type="PRINTS" id="PR00149">
    <property type="entry name" value="FUMRATELYASE"/>
</dbReference>
<dbReference type="SUPFAM" id="SSF48557">
    <property type="entry name" value="L-aspartase-like"/>
    <property type="match status" value="1"/>
</dbReference>
<evidence type="ECO:0000256" key="3">
    <source>
        <dbReference type="ARBA" id="ARBA00022571"/>
    </source>
</evidence>
<dbReference type="FunFam" id="1.10.40.30:FF:000001">
    <property type="entry name" value="Argininosuccinate lyase"/>
    <property type="match status" value="1"/>
</dbReference>
<comment type="catalytic activity">
    <reaction evidence="6">
        <text>2-(N(omega)-L-arginino)succinate = fumarate + L-arginine</text>
        <dbReference type="Rhea" id="RHEA:24020"/>
        <dbReference type="ChEBI" id="CHEBI:29806"/>
        <dbReference type="ChEBI" id="CHEBI:32682"/>
        <dbReference type="ChEBI" id="CHEBI:57472"/>
        <dbReference type="EC" id="4.3.2.1"/>
    </reaction>
</comment>
<proteinExistence type="inferred from homology"/>
<reference evidence="10 11" key="1">
    <citation type="submission" date="2019-06" db="EMBL/GenBank/DDBJ databases">
        <title>Sequencing the genomes of 1000 actinobacteria strains.</title>
        <authorList>
            <person name="Klenk H.-P."/>
        </authorList>
    </citation>
    <scope>NUCLEOTIDE SEQUENCE [LARGE SCALE GENOMIC DNA]</scope>
    <source>
        <strain evidence="10 11">DSM 20427</strain>
    </source>
</reference>
<keyword evidence="3 6" id="KW-0055">Arginine biosynthesis</keyword>
<evidence type="ECO:0000256" key="4">
    <source>
        <dbReference type="ARBA" id="ARBA00022605"/>
    </source>
</evidence>
<evidence type="ECO:0000256" key="5">
    <source>
        <dbReference type="ARBA" id="ARBA00023239"/>
    </source>
</evidence>
<dbReference type="InterPro" id="IPR020557">
    <property type="entry name" value="Fumarate_lyase_CS"/>
</dbReference>
<comment type="subcellular location">
    <subcellularLocation>
        <location evidence="6">Cytoplasm</location>
    </subcellularLocation>
</comment>
<keyword evidence="6" id="KW-0963">Cytoplasm</keyword>
<evidence type="ECO:0000256" key="6">
    <source>
        <dbReference type="HAMAP-Rule" id="MF_00006"/>
    </source>
</evidence>
<keyword evidence="5 6" id="KW-0456">Lyase</keyword>
<dbReference type="RefSeq" id="WP_373288702.1">
    <property type="nucleotide sequence ID" value="NZ_BJNA01000018.1"/>
</dbReference>
<dbReference type="AlphaFoldDB" id="A0A543KY66"/>
<dbReference type="Gene3D" id="1.10.275.10">
    <property type="entry name" value="Fumarase/aspartase (N-terminal domain)"/>
    <property type="match status" value="1"/>
</dbReference>
<dbReference type="GO" id="GO:0042450">
    <property type="term" value="P:L-arginine biosynthetic process via ornithine"/>
    <property type="evidence" value="ECO:0007669"/>
    <property type="project" value="UniProtKB-UniRule"/>
</dbReference>
<comment type="caution">
    <text evidence="10">The sequence shown here is derived from an EMBL/GenBank/DDBJ whole genome shotgun (WGS) entry which is preliminary data.</text>
</comment>
<dbReference type="FunFam" id="1.20.200.10:FF:000015">
    <property type="entry name" value="argininosuccinate lyase isoform X2"/>
    <property type="match status" value="1"/>
</dbReference>
<dbReference type="Proteomes" id="UP000319804">
    <property type="component" value="Unassembled WGS sequence"/>
</dbReference>
<dbReference type="Gene3D" id="1.20.200.10">
    <property type="entry name" value="Fumarase/aspartase (Central domain)"/>
    <property type="match status" value="1"/>
</dbReference>
<evidence type="ECO:0000259" key="8">
    <source>
        <dbReference type="Pfam" id="PF00206"/>
    </source>
</evidence>
<organism evidence="10 11">
    <name type="scientific">Microbacterium lacticum</name>
    <dbReference type="NCBI Taxonomy" id="33885"/>
    <lineage>
        <taxon>Bacteria</taxon>
        <taxon>Bacillati</taxon>
        <taxon>Actinomycetota</taxon>
        <taxon>Actinomycetes</taxon>
        <taxon>Micrococcales</taxon>
        <taxon>Microbacteriaceae</taxon>
        <taxon>Microbacterium</taxon>
    </lineage>
</organism>
<comment type="pathway">
    <text evidence="1 6">Amino-acid biosynthesis; L-arginine biosynthesis; L-arginine from L-ornithine and carbamoyl phosphate: step 3/3.</text>
</comment>
<feature type="domain" description="Fumarate lyase N-terminal" evidence="8">
    <location>
        <begin position="44"/>
        <end position="326"/>
    </location>
</feature>
<accession>A0A543KY66</accession>
<dbReference type="PROSITE" id="PS00163">
    <property type="entry name" value="FUMARATE_LYASES"/>
    <property type="match status" value="1"/>
</dbReference>
<feature type="compositionally biased region" description="Low complexity" evidence="7">
    <location>
        <begin position="1"/>
        <end position="20"/>
    </location>
</feature>
<dbReference type="UniPathway" id="UPA00068">
    <property type="reaction ID" value="UER00114"/>
</dbReference>
<evidence type="ECO:0000313" key="10">
    <source>
        <dbReference type="EMBL" id="TQN00007.1"/>
    </source>
</evidence>
<dbReference type="InterPro" id="IPR009049">
    <property type="entry name" value="Argininosuccinate_lyase"/>
</dbReference>
<dbReference type="EMBL" id="VFPS01000001">
    <property type="protein sequence ID" value="TQN00007.1"/>
    <property type="molecule type" value="Genomic_DNA"/>
</dbReference>
<dbReference type="InterPro" id="IPR029419">
    <property type="entry name" value="Arg_succ_lyase_C"/>
</dbReference>
<evidence type="ECO:0000256" key="2">
    <source>
        <dbReference type="ARBA" id="ARBA00012338"/>
    </source>
</evidence>
<dbReference type="GO" id="GO:0005829">
    <property type="term" value="C:cytosol"/>
    <property type="evidence" value="ECO:0007669"/>
    <property type="project" value="TreeGrafter"/>
</dbReference>
<dbReference type="PRINTS" id="PR00145">
    <property type="entry name" value="ARGSUCLYASE"/>
</dbReference>
<keyword evidence="11" id="KW-1185">Reference proteome</keyword>
<dbReference type="NCBIfam" id="TIGR00838">
    <property type="entry name" value="argH"/>
    <property type="match status" value="1"/>
</dbReference>
<dbReference type="HAMAP" id="MF_00006">
    <property type="entry name" value="Arg_succ_lyase"/>
    <property type="match status" value="1"/>
</dbReference>
<dbReference type="Pfam" id="PF14698">
    <property type="entry name" value="ASL_C2"/>
    <property type="match status" value="1"/>
</dbReference>
<dbReference type="InterPro" id="IPR024083">
    <property type="entry name" value="Fumarase/histidase_N"/>
</dbReference>
<dbReference type="Pfam" id="PF00206">
    <property type="entry name" value="Lyase_1"/>
    <property type="match status" value="1"/>
</dbReference>
<feature type="region of interest" description="Disordered" evidence="7">
    <location>
        <begin position="1"/>
        <end position="31"/>
    </location>
</feature>
<dbReference type="InterPro" id="IPR008948">
    <property type="entry name" value="L-Aspartase-like"/>
</dbReference>
<dbReference type="EC" id="4.3.2.1" evidence="2 6"/>
<evidence type="ECO:0000259" key="9">
    <source>
        <dbReference type="Pfam" id="PF14698"/>
    </source>
</evidence>
<evidence type="ECO:0000256" key="7">
    <source>
        <dbReference type="SAM" id="MobiDB-lite"/>
    </source>
</evidence>
<dbReference type="PANTHER" id="PTHR43814">
    <property type="entry name" value="ARGININOSUCCINATE LYASE"/>
    <property type="match status" value="1"/>
</dbReference>
<keyword evidence="4 6" id="KW-0028">Amino-acid biosynthesis</keyword>
<comment type="similarity">
    <text evidence="6">Belongs to the lyase 1 family. Argininosuccinate lyase subfamily.</text>
</comment>
<evidence type="ECO:0000256" key="1">
    <source>
        <dbReference type="ARBA" id="ARBA00004941"/>
    </source>
</evidence>
<sequence length="490" mass="51344">MTDSTAPSASPEPAAPHGASHGTNEGALWGARFASGPSPELAALSRSTHFDWVLVPYDLAGSHAHAAALAAAGYLTADEEERMHAGLDALAAAVADGSLVAADSDEDVHGALEAALIAEVGAELGGKLRAGRSRNDQIATLVRLYLLDHARVIARDVLRLIDAIVAQAEAHPEAIMPGRTHLQHAQPILLAHHLQAHAWPLVRDLERLRDWSVRASVSPYGGGALAGATLGLDPQLVADRLGLARPAENSLDGTSARDVVAEFAFIAAMIGVDLSRFAEDIIIWNTREFGFVTLDDGYSTGSSIMPQKKNPDIAELARGKAGRLIGNLSGLLATLKALPLAYNRDLQEDKEPVFDSIATLEVVLPAFAGMVATLRFDTVRLAELAPAGFSLATDVAEWLVKQGVPFRDAHEVSGSLVRACEERGIGLEDADDALLASVSPLLTPAVREVLSIEGSVASRTGGGGTAGVRVTEQRAELTARAQTAAHALGL</sequence>
<dbReference type="InterPro" id="IPR022761">
    <property type="entry name" value="Fumarate_lyase_N"/>
</dbReference>
<dbReference type="PANTHER" id="PTHR43814:SF1">
    <property type="entry name" value="ARGININOSUCCINATE LYASE"/>
    <property type="match status" value="1"/>
</dbReference>
<dbReference type="Gene3D" id="1.10.40.30">
    <property type="entry name" value="Fumarase/aspartase (C-terminal domain)"/>
    <property type="match status" value="1"/>
</dbReference>
<name>A0A543KY66_9MICO</name>
<feature type="domain" description="Argininosuccinate lyase C-terminal" evidence="9">
    <location>
        <begin position="389"/>
        <end position="457"/>
    </location>
</feature>
<dbReference type="GO" id="GO:0004056">
    <property type="term" value="F:argininosuccinate lyase activity"/>
    <property type="evidence" value="ECO:0007669"/>
    <property type="project" value="UniProtKB-UniRule"/>
</dbReference>
<gene>
    <name evidence="6" type="primary">argH</name>
    <name evidence="10" type="ORF">FHX68_0071</name>
</gene>